<proteinExistence type="predicted"/>
<name>A0ACC1PDE3_9APHY</name>
<accession>A0ACC1PDE3</accession>
<sequence length="129" mass="14882">MYAASYPLPSTPSMIKAPTKSLHRFSVLNADCLARIYVEARQLKALRSLSLTCKRIRESCMDVLFERCRVYVAGQGSRRTRKPPPPTLWPHIRFVPSVAHFDSPNAMRLYRHRQLNYYGSLKDPYPIGE</sequence>
<dbReference type="EMBL" id="JANSHE010002651">
    <property type="protein sequence ID" value="KAJ2990296.1"/>
    <property type="molecule type" value="Genomic_DNA"/>
</dbReference>
<protein>
    <submittedName>
        <fullName evidence="1">Uncharacterized protein</fullName>
    </submittedName>
</protein>
<dbReference type="Proteomes" id="UP001144978">
    <property type="component" value="Unassembled WGS sequence"/>
</dbReference>
<evidence type="ECO:0000313" key="1">
    <source>
        <dbReference type="EMBL" id="KAJ2990296.1"/>
    </source>
</evidence>
<gene>
    <name evidence="1" type="ORF">NUW54_g8511</name>
</gene>
<reference evidence="1" key="1">
    <citation type="submission" date="2022-08" db="EMBL/GenBank/DDBJ databases">
        <title>Genome Sequence of Pycnoporus sanguineus.</title>
        <authorList>
            <person name="Buettner E."/>
        </authorList>
    </citation>
    <scope>NUCLEOTIDE SEQUENCE</scope>
    <source>
        <strain evidence="1">CG-C14</strain>
    </source>
</reference>
<keyword evidence="2" id="KW-1185">Reference proteome</keyword>
<organism evidence="1 2">
    <name type="scientific">Trametes sanguinea</name>
    <dbReference type="NCBI Taxonomy" id="158606"/>
    <lineage>
        <taxon>Eukaryota</taxon>
        <taxon>Fungi</taxon>
        <taxon>Dikarya</taxon>
        <taxon>Basidiomycota</taxon>
        <taxon>Agaricomycotina</taxon>
        <taxon>Agaricomycetes</taxon>
        <taxon>Polyporales</taxon>
        <taxon>Polyporaceae</taxon>
        <taxon>Trametes</taxon>
    </lineage>
</organism>
<evidence type="ECO:0000313" key="2">
    <source>
        <dbReference type="Proteomes" id="UP001144978"/>
    </source>
</evidence>
<comment type="caution">
    <text evidence="1">The sequence shown here is derived from an EMBL/GenBank/DDBJ whole genome shotgun (WGS) entry which is preliminary data.</text>
</comment>